<accession>A0A5B8Y8X9</accession>
<dbReference type="AlphaFoldDB" id="A0A4Y6PU58"/>
<dbReference type="OrthoDB" id="5522016at2"/>
<reference evidence="1 2" key="1">
    <citation type="submission" date="2019-06" db="EMBL/GenBank/DDBJ databases">
        <title>Persicimonas caeni gen. nov., sp. nov., a predatory bacterium isolated from solar saltern.</title>
        <authorList>
            <person name="Wang S."/>
        </authorList>
    </citation>
    <scope>NUCLEOTIDE SEQUENCE [LARGE SCALE GENOMIC DNA]</scope>
    <source>
        <strain evidence="1 2">YN101</strain>
    </source>
</reference>
<keyword evidence="2" id="KW-1185">Reference proteome</keyword>
<evidence type="ECO:0000313" key="1">
    <source>
        <dbReference type="EMBL" id="QDG51305.1"/>
    </source>
</evidence>
<proteinExistence type="predicted"/>
<protein>
    <submittedName>
        <fullName evidence="1">Uncharacterized protein</fullName>
    </submittedName>
</protein>
<accession>A0A4Y6PU58</accession>
<dbReference type="RefSeq" id="WP_141197790.1">
    <property type="nucleotide sequence ID" value="NZ_CP041186.1"/>
</dbReference>
<organism evidence="1 2">
    <name type="scientific">Persicimonas caeni</name>
    <dbReference type="NCBI Taxonomy" id="2292766"/>
    <lineage>
        <taxon>Bacteria</taxon>
        <taxon>Deltaproteobacteria</taxon>
        <taxon>Bradymonadales</taxon>
        <taxon>Bradymonadaceae</taxon>
        <taxon>Persicimonas</taxon>
    </lineage>
</organism>
<dbReference type="EMBL" id="CP041186">
    <property type="protein sequence ID" value="QDG51305.1"/>
    <property type="molecule type" value="Genomic_DNA"/>
</dbReference>
<gene>
    <name evidence="1" type="ORF">FIV42_11300</name>
</gene>
<evidence type="ECO:0000313" key="2">
    <source>
        <dbReference type="Proteomes" id="UP000315995"/>
    </source>
</evidence>
<sequence length="133" mass="14418">MITLNNTVGRLITVTLASPITIDEVTAFQQELKQTIVKLGQKVVIAGDLRQLEIVPPDVGEALVGLMKSDNPHLERSGHLISNSVMSGMQVGRLLEQANSDARKAFKTPKEVSDFLGEVLSADEKAALDKFYG</sequence>
<dbReference type="Proteomes" id="UP000315995">
    <property type="component" value="Chromosome"/>
</dbReference>
<name>A0A4Y6PU58_PERCE</name>